<dbReference type="AlphaFoldDB" id="S8BUJ4"/>
<accession>S8BUJ4</accession>
<dbReference type="Proteomes" id="UP000015100">
    <property type="component" value="Unassembled WGS sequence"/>
</dbReference>
<evidence type="ECO:0000313" key="3">
    <source>
        <dbReference type="Proteomes" id="UP000015100"/>
    </source>
</evidence>
<name>S8BUJ4_DACHA</name>
<dbReference type="HOGENOM" id="CLU_1129019_0_0_1"/>
<dbReference type="EMBL" id="AQGS01000513">
    <property type="protein sequence ID" value="EPS38977.1"/>
    <property type="molecule type" value="Genomic_DNA"/>
</dbReference>
<keyword evidence="3" id="KW-1185">Reference proteome</keyword>
<gene>
    <name evidence="2" type="ORF">H072_7268</name>
</gene>
<feature type="compositionally biased region" description="Polar residues" evidence="1">
    <location>
        <begin position="1"/>
        <end position="13"/>
    </location>
</feature>
<evidence type="ECO:0000256" key="1">
    <source>
        <dbReference type="SAM" id="MobiDB-lite"/>
    </source>
</evidence>
<sequence length="246" mass="28062">MKQGQSPGSQPEKQMQLPDLATVLRKLDEDNSDISSAPSKYVRRRRRKTKLEDSLKSESEIEPSSSQSQQKGPTPTATPSTATPAVTRLAVASCPVDDEPTQAANKSSSPRNRKPRKNKTKSQRRQRWREKLETKAQKEAEKGDREDTQSRTKPNPNLGRIAKHKPDSELAIKSFLHLETEPRPDPLRPIDLATERSHIPPQMLAWQEQSYVREPWSSVIVASEDDMSKGLEEYMEELERFTNDWH</sequence>
<feature type="compositionally biased region" description="Basic residues" evidence="1">
    <location>
        <begin position="111"/>
        <end position="128"/>
    </location>
</feature>
<proteinExistence type="predicted"/>
<reference evidence="3" key="2">
    <citation type="submission" date="2013-04" db="EMBL/GenBank/DDBJ databases">
        <title>Genomic mechanisms accounting for the adaptation to parasitism in nematode-trapping fungi.</title>
        <authorList>
            <person name="Ahren D.G."/>
        </authorList>
    </citation>
    <scope>NUCLEOTIDE SEQUENCE [LARGE SCALE GENOMIC DNA]</scope>
    <source>
        <strain evidence="3">CBS 200.50</strain>
    </source>
</reference>
<feature type="region of interest" description="Disordered" evidence="1">
    <location>
        <begin position="1"/>
        <end position="168"/>
    </location>
</feature>
<comment type="caution">
    <text evidence="2">The sequence shown here is derived from an EMBL/GenBank/DDBJ whole genome shotgun (WGS) entry which is preliminary data.</text>
</comment>
<feature type="compositionally biased region" description="Low complexity" evidence="1">
    <location>
        <begin position="62"/>
        <end position="87"/>
    </location>
</feature>
<reference evidence="2 3" key="1">
    <citation type="journal article" date="2013" name="PLoS Genet.">
        <title>Genomic mechanisms accounting for the adaptation to parasitism in nematode-trapping fungi.</title>
        <authorList>
            <person name="Meerupati T."/>
            <person name="Andersson K.M."/>
            <person name="Friman E."/>
            <person name="Kumar D."/>
            <person name="Tunlid A."/>
            <person name="Ahren D."/>
        </authorList>
    </citation>
    <scope>NUCLEOTIDE SEQUENCE [LARGE SCALE GENOMIC DNA]</scope>
    <source>
        <strain evidence="2 3">CBS 200.50</strain>
    </source>
</reference>
<evidence type="ECO:0000313" key="2">
    <source>
        <dbReference type="EMBL" id="EPS38977.1"/>
    </source>
</evidence>
<feature type="compositionally biased region" description="Basic and acidic residues" evidence="1">
    <location>
        <begin position="50"/>
        <end position="59"/>
    </location>
</feature>
<organism evidence="2 3">
    <name type="scientific">Dactylellina haptotyla (strain CBS 200.50)</name>
    <name type="common">Nematode-trapping fungus</name>
    <name type="synonym">Monacrosporium haptotylum</name>
    <dbReference type="NCBI Taxonomy" id="1284197"/>
    <lineage>
        <taxon>Eukaryota</taxon>
        <taxon>Fungi</taxon>
        <taxon>Dikarya</taxon>
        <taxon>Ascomycota</taxon>
        <taxon>Pezizomycotina</taxon>
        <taxon>Orbiliomycetes</taxon>
        <taxon>Orbiliales</taxon>
        <taxon>Orbiliaceae</taxon>
        <taxon>Dactylellina</taxon>
    </lineage>
</organism>
<protein>
    <submittedName>
        <fullName evidence="2">Uncharacterized protein</fullName>
    </submittedName>
</protein>
<feature type="compositionally biased region" description="Basic and acidic residues" evidence="1">
    <location>
        <begin position="129"/>
        <end position="150"/>
    </location>
</feature>